<dbReference type="PANTHER" id="PTHR34130:SF8">
    <property type="entry name" value="TRANSMEMBRANE PROTEIN"/>
    <property type="match status" value="1"/>
</dbReference>
<evidence type="ECO:0000313" key="1">
    <source>
        <dbReference type="EMBL" id="CAL0299142.1"/>
    </source>
</evidence>
<comment type="caution">
    <text evidence="1">The sequence shown here is derived from an EMBL/GenBank/DDBJ whole genome shotgun (WGS) entry which is preliminary data.</text>
</comment>
<name>A0AAV1VQI1_LUPLU</name>
<accession>A0AAV1VQI1</accession>
<dbReference type="AlphaFoldDB" id="A0AAV1VQI1"/>
<dbReference type="PANTHER" id="PTHR34130">
    <property type="entry name" value="OS08G0243800 PROTEIN"/>
    <property type="match status" value="1"/>
</dbReference>
<reference evidence="1 2" key="1">
    <citation type="submission" date="2024-03" db="EMBL/GenBank/DDBJ databases">
        <authorList>
            <person name="Martinez-Hernandez J."/>
        </authorList>
    </citation>
    <scope>NUCLEOTIDE SEQUENCE [LARGE SCALE GENOMIC DNA]</scope>
</reference>
<protein>
    <submittedName>
        <fullName evidence="1">Uncharacterized protein</fullName>
    </submittedName>
</protein>
<gene>
    <name evidence="1" type="ORF">LLUT_LOCUS202</name>
</gene>
<dbReference type="Proteomes" id="UP001497480">
    <property type="component" value="Unassembled WGS sequence"/>
</dbReference>
<keyword evidence="2" id="KW-1185">Reference proteome</keyword>
<dbReference type="EMBL" id="CAXHTB010000001">
    <property type="protein sequence ID" value="CAL0299142.1"/>
    <property type="molecule type" value="Genomic_DNA"/>
</dbReference>
<evidence type="ECO:0000313" key="2">
    <source>
        <dbReference type="Proteomes" id="UP001497480"/>
    </source>
</evidence>
<sequence>MENSEFEFPIAIFAPSHDDIVFCGKVITRETKEVPLLRKSVSSGQIGVLFSWLRSISGKKIRTGKSGIPLQMELSDIKARQERNTLKSVKVPATAEDYDGELVRRLKRYYGDMST</sequence>
<proteinExistence type="predicted"/>
<organism evidence="1 2">
    <name type="scientific">Lupinus luteus</name>
    <name type="common">European yellow lupine</name>
    <dbReference type="NCBI Taxonomy" id="3873"/>
    <lineage>
        <taxon>Eukaryota</taxon>
        <taxon>Viridiplantae</taxon>
        <taxon>Streptophyta</taxon>
        <taxon>Embryophyta</taxon>
        <taxon>Tracheophyta</taxon>
        <taxon>Spermatophyta</taxon>
        <taxon>Magnoliopsida</taxon>
        <taxon>eudicotyledons</taxon>
        <taxon>Gunneridae</taxon>
        <taxon>Pentapetalae</taxon>
        <taxon>rosids</taxon>
        <taxon>fabids</taxon>
        <taxon>Fabales</taxon>
        <taxon>Fabaceae</taxon>
        <taxon>Papilionoideae</taxon>
        <taxon>50 kb inversion clade</taxon>
        <taxon>genistoids sensu lato</taxon>
        <taxon>core genistoids</taxon>
        <taxon>Genisteae</taxon>
        <taxon>Lupinus</taxon>
    </lineage>
</organism>